<accession>A0ABN9D061</accession>
<gene>
    <name evidence="1" type="ORF">SPARVUS_LOCUS6228605</name>
</gene>
<protein>
    <submittedName>
        <fullName evidence="1">Uncharacterized protein</fullName>
    </submittedName>
</protein>
<evidence type="ECO:0000313" key="2">
    <source>
        <dbReference type="Proteomes" id="UP001162483"/>
    </source>
</evidence>
<dbReference type="Proteomes" id="UP001162483">
    <property type="component" value="Unassembled WGS sequence"/>
</dbReference>
<proteinExistence type="predicted"/>
<evidence type="ECO:0000313" key="1">
    <source>
        <dbReference type="EMBL" id="CAI9565870.1"/>
    </source>
</evidence>
<sequence>RYFRPQLSITRSRPVITCRHPVIEEHCRRRERELYVNNRDLSLSAPAHCFAWLCIAEPVESTHTTHSKTAHSAQLTL</sequence>
<keyword evidence="2" id="KW-1185">Reference proteome</keyword>
<reference evidence="1" key="1">
    <citation type="submission" date="2023-05" db="EMBL/GenBank/DDBJ databases">
        <authorList>
            <person name="Stuckert A."/>
        </authorList>
    </citation>
    <scope>NUCLEOTIDE SEQUENCE</scope>
</reference>
<organism evidence="1 2">
    <name type="scientific">Staurois parvus</name>
    <dbReference type="NCBI Taxonomy" id="386267"/>
    <lineage>
        <taxon>Eukaryota</taxon>
        <taxon>Metazoa</taxon>
        <taxon>Chordata</taxon>
        <taxon>Craniata</taxon>
        <taxon>Vertebrata</taxon>
        <taxon>Euteleostomi</taxon>
        <taxon>Amphibia</taxon>
        <taxon>Batrachia</taxon>
        <taxon>Anura</taxon>
        <taxon>Neobatrachia</taxon>
        <taxon>Ranoidea</taxon>
        <taxon>Ranidae</taxon>
        <taxon>Staurois</taxon>
    </lineage>
</organism>
<dbReference type="EMBL" id="CATNWA010013859">
    <property type="protein sequence ID" value="CAI9565870.1"/>
    <property type="molecule type" value="Genomic_DNA"/>
</dbReference>
<comment type="caution">
    <text evidence="1">The sequence shown here is derived from an EMBL/GenBank/DDBJ whole genome shotgun (WGS) entry which is preliminary data.</text>
</comment>
<name>A0ABN9D061_9NEOB</name>
<feature type="non-terminal residue" evidence="1">
    <location>
        <position position="1"/>
    </location>
</feature>